<evidence type="ECO:0000256" key="2">
    <source>
        <dbReference type="ARBA" id="ARBA00022553"/>
    </source>
</evidence>
<dbReference type="PANTHER" id="PTHR14514">
    <property type="entry name" value="PKA ANCHORING PROTEIN"/>
    <property type="match status" value="1"/>
</dbReference>
<reference evidence="5 6" key="1">
    <citation type="submission" date="2019-08" db="EMBL/GenBank/DDBJ databases">
        <title>A chromosome-level genome assembly, high-density linkage maps, and genome scans reveal the genomic architecture of hybrid incompatibilities underlying speciation via character displacement in darters (Percidae: Etheostominae).</title>
        <authorList>
            <person name="Moran R.L."/>
            <person name="Catchen J.M."/>
            <person name="Fuller R.C."/>
        </authorList>
    </citation>
    <scope>NUCLEOTIDE SEQUENCE [LARGE SCALE GENOMIC DNA]</scope>
    <source>
        <strain evidence="5">EspeVRDwgs_2016</strain>
        <tissue evidence="5">Muscle</tissue>
    </source>
</reference>
<evidence type="ECO:0000256" key="4">
    <source>
        <dbReference type="ARBA" id="ARBA00023136"/>
    </source>
</evidence>
<organism evidence="5 6">
    <name type="scientific">Etheostoma spectabile</name>
    <name type="common">orangethroat darter</name>
    <dbReference type="NCBI Taxonomy" id="54343"/>
    <lineage>
        <taxon>Eukaryota</taxon>
        <taxon>Metazoa</taxon>
        <taxon>Chordata</taxon>
        <taxon>Craniata</taxon>
        <taxon>Vertebrata</taxon>
        <taxon>Euteleostomi</taxon>
        <taxon>Actinopterygii</taxon>
        <taxon>Neopterygii</taxon>
        <taxon>Teleostei</taxon>
        <taxon>Neoteleostei</taxon>
        <taxon>Acanthomorphata</taxon>
        <taxon>Eupercaria</taxon>
        <taxon>Perciformes</taxon>
        <taxon>Percoidei</taxon>
        <taxon>Percidae</taxon>
        <taxon>Etheostomatinae</taxon>
        <taxon>Etheostoma</taxon>
    </lineage>
</organism>
<keyword evidence="6" id="KW-1185">Reference proteome</keyword>
<protein>
    <submittedName>
        <fullName evidence="5">Uncharacterized protein</fullName>
    </submittedName>
</protein>
<sequence length="175" mass="20450">MQENEDSLDDWAESLTKLSTMKTDLSQYIIADDVLLLQEQAELLHCQWEELCLKVWVGGSEGHSGDGGTDDRLNAWIIFNEKNKELCEWLTQMENKVAHNSDLNIEEMVEKLKKDCMEEINLFSENKTHLKQLGEQLITASNKTKETDINDKLKDVNDRWQHLFDHIETRSEKKR</sequence>
<keyword evidence="4" id="KW-0472">Membrane</keyword>
<dbReference type="SUPFAM" id="SSF46966">
    <property type="entry name" value="Spectrin repeat"/>
    <property type="match status" value="1"/>
</dbReference>
<dbReference type="InterPro" id="IPR002017">
    <property type="entry name" value="Spectrin_repeat"/>
</dbReference>
<gene>
    <name evidence="5" type="ORF">FQN60_012701</name>
</gene>
<dbReference type="Gene3D" id="1.20.58.60">
    <property type="match status" value="1"/>
</dbReference>
<comment type="subcellular location">
    <subcellularLocation>
        <location evidence="1">Endomembrane system</location>
    </subcellularLocation>
</comment>
<evidence type="ECO:0000256" key="3">
    <source>
        <dbReference type="ARBA" id="ARBA00022737"/>
    </source>
</evidence>
<dbReference type="EMBL" id="VOFY01000009">
    <property type="protein sequence ID" value="KAA8589336.1"/>
    <property type="molecule type" value="Genomic_DNA"/>
</dbReference>
<keyword evidence="2" id="KW-0597">Phosphoprotein</keyword>
<dbReference type="AlphaFoldDB" id="A0A5J5D9N4"/>
<dbReference type="Pfam" id="PF00435">
    <property type="entry name" value="Spectrin"/>
    <property type="match status" value="1"/>
</dbReference>
<evidence type="ECO:0000256" key="1">
    <source>
        <dbReference type="ARBA" id="ARBA00004308"/>
    </source>
</evidence>
<accession>A0A5J5D9N4</accession>
<evidence type="ECO:0000313" key="6">
    <source>
        <dbReference type="Proteomes" id="UP000327493"/>
    </source>
</evidence>
<proteinExistence type="predicted"/>
<dbReference type="GO" id="GO:0012505">
    <property type="term" value="C:endomembrane system"/>
    <property type="evidence" value="ECO:0007669"/>
    <property type="project" value="UniProtKB-SubCell"/>
</dbReference>
<evidence type="ECO:0000313" key="5">
    <source>
        <dbReference type="EMBL" id="KAA8589336.1"/>
    </source>
</evidence>
<comment type="caution">
    <text evidence="5">The sequence shown here is derived from an EMBL/GenBank/DDBJ whole genome shotgun (WGS) entry which is preliminary data.</text>
</comment>
<keyword evidence="3" id="KW-0677">Repeat</keyword>
<dbReference type="PANTHER" id="PTHR14514:SF4">
    <property type="entry name" value="NESPRIN-2"/>
    <property type="match status" value="1"/>
</dbReference>
<feature type="non-terminal residue" evidence="5">
    <location>
        <position position="175"/>
    </location>
</feature>
<dbReference type="Proteomes" id="UP000327493">
    <property type="component" value="Chromosome 9"/>
</dbReference>
<name>A0A5J5D9N4_9PERO</name>